<feature type="domain" description="AVL9/DENND6" evidence="3">
    <location>
        <begin position="428"/>
        <end position="524"/>
    </location>
</feature>
<dbReference type="SUPFAM" id="SSF82185">
    <property type="entry name" value="Histone H3 K4-specific methyltransferase SET7/9 N-terminal domain"/>
    <property type="match status" value="3"/>
</dbReference>
<dbReference type="InterPro" id="IPR003409">
    <property type="entry name" value="MORN"/>
</dbReference>
<evidence type="ECO:0000313" key="4">
    <source>
        <dbReference type="EMBL" id="KAK2197248.1"/>
    </source>
</evidence>
<sequence length="1198" mass="135038">MDDLEKDLGDCKIVYDEDSDPCLYDPQLHGSPIAAVMLVKSGNADGSIEYCYPKHIQQRSLFGGRKPLRYSHLQNSFRGKRNIDDELVSCFHLIPKAALGPMKPKCLVDFVYFMLPTSEGTVFHGVSYVARFNAETGELDVFGRKSDAAGTATSWHSPKVPETLTPKQNSNLQHFDDEENSVGTSSDGETSLEHDVNDDRDCTGDDQDCTGDLRDASGGITKTVEFNTQANNNGNFGVLDDLSDTSSSSEWDMESQILENKLYFSFAEDESMSINKEYLAKFSSEETPSNIYYMAVVAICTVPFYGYIACKLEYIAQAYFNSGNFSDTSLLSSFMDQFNSKEIVTNWGYDLLVMNLEPYMKPFSLYISYRIMLFIIKSILVCKKVVIYAKSAARVSSAILSLLSAIPGAISLGFNSEGFGSLWYGWKKFALPLHIFHSKNIVLPYMTEDMIPLLQNTDGYLIGVCDDHVLDSLNNVPDILLDVETEFVQLNDKNLVSLYGMSMYEVSHFHSMLECMEVEEDSDDELHMVSSYVKEKGMHALNTIGNYFGKAPTAFIKIGGKIKKVMRHKKRPKQKEDTGCKKKESPLKLLEMYFPGFIPSWMMKHSFGNAQQRPKPMMEMKQPVPDSEYAFTFAQAFLKMYRDDGRSYKYFGFFENLCTIPNVPDRNKEVEFAINNCIKPVHEYFLKLLSDVAFVVTENRCIFNLLLDFEFDIGALIDNAYLVVGIVARLDGKYIRGSVLREDGETAVVDSRGNPIPLNRFQRDNYDIAVGLASKIVQAQDMYGLDFLEMWIQTIAANNFVGKNNLETFRSPKYIDSGNHAQYNYQNGDVYTGELVDLLRHGHGCYVTSDGSNYKGEWARDKRHGVGTLVSTRDNYMYSGSWKFDYKHGHGILETKDYKYTGFFKRNKMHGTGKLERRNGFTYEGDFKYDKFNGRGKMTLPDGTIKMGTLKDDQFVGICSVVSPDGSIYVGTLFGDAMHGHGTLRYNQTTHFEGIWQKGKRFGHGACTITGPQGKIQIESVWQDDVMDMDDVLIKYPSGCKYNGSMEFFPESFDILKLLSDVKIQYANRAQGFQDLFATLENRLLPHGSGTSKIPGCGSYSGDYICGLRFGQGRMVFTNGLVYNGSWEFGVPASTGTVFFPEPSQEGIDITFDSNGRLATALDPERLEILNQSLATLEDLIHRDFCSPNLEPIPKLYR</sequence>
<dbReference type="EMBL" id="JALLKP010000001">
    <property type="protein sequence ID" value="KAK2197248.1"/>
    <property type="molecule type" value="Genomic_DNA"/>
</dbReference>
<evidence type="ECO:0000256" key="1">
    <source>
        <dbReference type="ARBA" id="ARBA00022737"/>
    </source>
</evidence>
<gene>
    <name evidence="4" type="ORF">BdWA1_000247</name>
</gene>
<keyword evidence="5" id="KW-1185">Reference proteome</keyword>
<dbReference type="Proteomes" id="UP001214638">
    <property type="component" value="Unassembled WGS sequence"/>
</dbReference>
<dbReference type="GeneID" id="94334545"/>
<feature type="compositionally biased region" description="Basic and acidic residues" evidence="2">
    <location>
        <begin position="191"/>
        <end position="203"/>
    </location>
</feature>
<dbReference type="KEGG" id="bdw:94334545"/>
<accession>A0AAD9PMT7</accession>
<dbReference type="PANTHER" id="PTHR43215">
    <property type="entry name" value="RADIAL SPOKE HEAD 1 HOMOLOG"/>
    <property type="match status" value="1"/>
</dbReference>
<dbReference type="Pfam" id="PF09794">
    <property type="entry name" value="Avl9"/>
    <property type="match status" value="2"/>
</dbReference>
<organism evidence="4 5">
    <name type="scientific">Babesia duncani</name>
    <dbReference type="NCBI Taxonomy" id="323732"/>
    <lineage>
        <taxon>Eukaryota</taxon>
        <taxon>Sar</taxon>
        <taxon>Alveolata</taxon>
        <taxon>Apicomplexa</taxon>
        <taxon>Aconoidasida</taxon>
        <taxon>Piroplasmida</taxon>
        <taxon>Babesiidae</taxon>
        <taxon>Babesia</taxon>
    </lineage>
</organism>
<feature type="domain" description="AVL9/DENND6" evidence="3">
    <location>
        <begin position="274"/>
        <end position="412"/>
    </location>
</feature>
<dbReference type="Gene3D" id="2.20.110.10">
    <property type="entry name" value="Histone H3 K4-specific methyltransferase SET7/9 N-terminal domain"/>
    <property type="match status" value="4"/>
</dbReference>
<name>A0AAD9PMT7_9APIC</name>
<dbReference type="SMART" id="SM00698">
    <property type="entry name" value="MORN"/>
    <property type="match status" value="8"/>
</dbReference>
<dbReference type="Gene3D" id="3.40.50.11500">
    <property type="match status" value="1"/>
</dbReference>
<dbReference type="AlphaFoldDB" id="A0AAD9PMT7"/>
<reference evidence="4" key="1">
    <citation type="journal article" date="2023" name="Nat. Microbiol.">
        <title>Babesia duncani multi-omics identifies virulence factors and drug targets.</title>
        <authorList>
            <person name="Singh P."/>
            <person name="Lonardi S."/>
            <person name="Liang Q."/>
            <person name="Vydyam P."/>
            <person name="Khabirova E."/>
            <person name="Fang T."/>
            <person name="Gihaz S."/>
            <person name="Thekkiniath J."/>
            <person name="Munshi M."/>
            <person name="Abel S."/>
            <person name="Ciampossin L."/>
            <person name="Batugedara G."/>
            <person name="Gupta M."/>
            <person name="Lu X.M."/>
            <person name="Lenz T."/>
            <person name="Chakravarty S."/>
            <person name="Cornillot E."/>
            <person name="Hu Y."/>
            <person name="Ma W."/>
            <person name="Gonzalez L.M."/>
            <person name="Sanchez S."/>
            <person name="Estrada K."/>
            <person name="Sanchez-Flores A."/>
            <person name="Montero E."/>
            <person name="Harb O.S."/>
            <person name="Le Roch K.G."/>
            <person name="Mamoun C.B."/>
        </authorList>
    </citation>
    <scope>NUCLEOTIDE SEQUENCE</scope>
    <source>
        <strain evidence="4">WA1</strain>
    </source>
</reference>
<keyword evidence="1" id="KW-0677">Repeat</keyword>
<proteinExistence type="predicted"/>
<dbReference type="RefSeq" id="XP_067804090.1">
    <property type="nucleotide sequence ID" value="XM_067945299.1"/>
</dbReference>
<dbReference type="PANTHER" id="PTHR43215:SF14">
    <property type="entry name" value="RADIAL SPOKE HEAD 1 HOMOLOG"/>
    <property type="match status" value="1"/>
</dbReference>
<dbReference type="Pfam" id="PF02493">
    <property type="entry name" value="MORN"/>
    <property type="match status" value="8"/>
</dbReference>
<evidence type="ECO:0000259" key="3">
    <source>
        <dbReference type="Pfam" id="PF09794"/>
    </source>
</evidence>
<comment type="caution">
    <text evidence="4">The sequence shown here is derived from an EMBL/GenBank/DDBJ whole genome shotgun (WGS) entry which is preliminary data.</text>
</comment>
<dbReference type="InterPro" id="IPR043153">
    <property type="entry name" value="DENN_C"/>
</dbReference>
<evidence type="ECO:0000313" key="5">
    <source>
        <dbReference type="Proteomes" id="UP001214638"/>
    </source>
</evidence>
<dbReference type="InterPro" id="IPR018307">
    <property type="entry name" value="ABL9/DENND6_dom"/>
</dbReference>
<feature type="region of interest" description="Disordered" evidence="2">
    <location>
        <begin position="150"/>
        <end position="206"/>
    </location>
</feature>
<evidence type="ECO:0000256" key="2">
    <source>
        <dbReference type="SAM" id="MobiDB-lite"/>
    </source>
</evidence>
<protein>
    <submittedName>
        <fullName evidence="4">Bifunctional DENN domain</fullName>
    </submittedName>
</protein>